<evidence type="ECO:0000313" key="3">
    <source>
        <dbReference type="Proteomes" id="UP000032046"/>
    </source>
</evidence>
<dbReference type="AlphaFoldDB" id="A0A0D0J2Q4"/>
<name>A0A0D0J2Q4_9BACT</name>
<dbReference type="STRING" id="1602171.ST44_00790"/>
<gene>
    <name evidence="2" type="ORF">ST44_00790</name>
</gene>
<dbReference type="Pfam" id="PF20796">
    <property type="entry name" value="PDDEXK_13"/>
    <property type="match status" value="1"/>
</dbReference>
<dbReference type="RefSeq" id="WP_042517265.1">
    <property type="nucleotide sequence ID" value="NZ_JXQK01000010.1"/>
</dbReference>
<proteinExistence type="predicted"/>
<dbReference type="EMBL" id="JXQK01000010">
    <property type="protein sequence ID" value="KIP64855.1"/>
    <property type="molecule type" value="Genomic_DNA"/>
</dbReference>
<feature type="domain" description="PD-(D/E)XK nuclease-like" evidence="1">
    <location>
        <begin position="345"/>
        <end position="653"/>
    </location>
</feature>
<organism evidence="2 3">
    <name type="scientific">Prevotella pectinovora</name>
    <dbReference type="NCBI Taxonomy" id="1602169"/>
    <lineage>
        <taxon>Bacteria</taxon>
        <taxon>Pseudomonadati</taxon>
        <taxon>Bacteroidota</taxon>
        <taxon>Bacteroidia</taxon>
        <taxon>Bacteroidales</taxon>
        <taxon>Prevotellaceae</taxon>
        <taxon>Prevotella</taxon>
    </lineage>
</organism>
<evidence type="ECO:0000259" key="1">
    <source>
        <dbReference type="Pfam" id="PF20796"/>
    </source>
</evidence>
<sequence length="851" mass="98882">MEDRNSFRGFGITDEFVNRFKASKFYKVIYQEHTDEIIVGVRDSYICLYYNCDCIAKIEPSYNLTAQIDPYYTNGKYSSLTDDEMVELFSLIKQKSDERKKREKQAQQRLYIQNNNSLSSEWFCIDVEYTKSLRGKSRAEDWRFDIIAISKSKPHKIALIELKYGAGALGEPSGIRTHVKDFYSFHVQDSSCEFSFGELKQEVVSMISKLDLLGVSIPEELAEVDGNKISDSPEYYFITLNNNPAEEGKSLPKQTMSGYLFGDKRWNCQRISKLVKEEGDYFTLIHNDKTFVPKFLFSNKCLPDFTISDIINDDSYEQEIIDVSDKTEIYSKTTLQSKERTQTGNDTLFKRKCRIHQSWFREKVLKLGMGVNPRTHRAVNETEEDFLVRRQMVEDINHLTDTDASLLMNFVPSFHKEIRNALIGRYGKVPVSHDLMNDMLRSENIPWNIFVPMFQDKDAAICVLRKLTNRNNIKEITSWKIEYNPNTLGDNTAFDAFVQYRTVEGNTGIIGIEVKYTEEGYKVHKKEQERIDEPKSSYSLVTRDSHCFIETNTEQFNTREYIQIWRNHMLAISMGTEYECQYDSVTIYPSGNTHFHSANGRPGALEQYMNMLTDKGKSTFHYTSFEELFNLFDLSYNGERHKSWIDYLKARYIVDEDEIECNQHVCTSYQKDNQQHAAENIADVNPNTSQTIEVVLDGANQEWVLNLVDYSLDDMLSTSKVRARFTNDAPIASRQVSTEKYYSLDQFKKAYNQERGSTHDNKNAAYWYFCRSVKIGDVIYLAKGPALYGYAVVKGNEVITDETTGEHSWKVEWHKYDKEIAIDANIATPFFVNLQVQKDKMIRLHKAIEKH</sequence>
<keyword evidence="3" id="KW-1185">Reference proteome</keyword>
<accession>A0A0D0J2Q4</accession>
<reference evidence="2 3" key="1">
    <citation type="submission" date="2015-01" db="EMBL/GenBank/DDBJ databases">
        <title>Comparative genomics of non-oral Prevotella species.</title>
        <authorList>
            <person name="Accetto T."/>
            <person name="Nograsek B."/>
            <person name="Avgustin G."/>
        </authorList>
    </citation>
    <scope>NUCLEOTIDE SEQUENCE [LARGE SCALE GENOMIC DNA]</scope>
    <source>
        <strain evidence="2 3">P5-119</strain>
    </source>
</reference>
<dbReference type="InterPro" id="IPR048822">
    <property type="entry name" value="PDDEXK_13"/>
</dbReference>
<protein>
    <recommendedName>
        <fullName evidence="1">PD-(D/E)XK nuclease-like domain-containing protein</fullName>
    </recommendedName>
</protein>
<comment type="caution">
    <text evidence="2">The sequence shown here is derived from an EMBL/GenBank/DDBJ whole genome shotgun (WGS) entry which is preliminary data.</text>
</comment>
<dbReference type="Proteomes" id="UP000032046">
    <property type="component" value="Unassembled WGS sequence"/>
</dbReference>
<evidence type="ECO:0000313" key="2">
    <source>
        <dbReference type="EMBL" id="KIP64855.1"/>
    </source>
</evidence>